<accession>A0ABS4JDX3</accession>
<dbReference type="Pfam" id="PF13302">
    <property type="entry name" value="Acetyltransf_3"/>
    <property type="match status" value="1"/>
</dbReference>
<protein>
    <submittedName>
        <fullName evidence="2">RimJ/RimL family protein N-acetyltransferase</fullName>
    </submittedName>
</protein>
<dbReference type="Gene3D" id="3.40.630.30">
    <property type="match status" value="1"/>
</dbReference>
<gene>
    <name evidence="2" type="ORF">J2Z69_000941</name>
</gene>
<dbReference type="Proteomes" id="UP001519288">
    <property type="component" value="Unassembled WGS sequence"/>
</dbReference>
<evidence type="ECO:0000313" key="2">
    <source>
        <dbReference type="EMBL" id="MBP1999922.1"/>
    </source>
</evidence>
<evidence type="ECO:0000313" key="3">
    <source>
        <dbReference type="Proteomes" id="UP001519288"/>
    </source>
</evidence>
<keyword evidence="3" id="KW-1185">Reference proteome</keyword>
<dbReference type="RefSeq" id="WP_209859573.1">
    <property type="nucleotide sequence ID" value="NZ_JAGGLD010000001.1"/>
</dbReference>
<name>A0ABS4JDX3_9BACL</name>
<dbReference type="PANTHER" id="PTHR43792">
    <property type="entry name" value="GNAT FAMILY, PUTATIVE (AFU_ORTHOLOGUE AFUA_3G00765)-RELATED-RELATED"/>
    <property type="match status" value="1"/>
</dbReference>
<comment type="caution">
    <text evidence="2">The sequence shown here is derived from an EMBL/GenBank/DDBJ whole genome shotgun (WGS) entry which is preliminary data.</text>
</comment>
<proteinExistence type="predicted"/>
<evidence type="ECO:0000259" key="1">
    <source>
        <dbReference type="PROSITE" id="PS51186"/>
    </source>
</evidence>
<dbReference type="InterPro" id="IPR051531">
    <property type="entry name" value="N-acetyltransferase"/>
</dbReference>
<sequence length="181" mass="21359">MYKSLERTMTTERLMLRPFELSDAQRVFEYCNNYNLYKSTLNLPYPYSLECALSWIKTHEENFIHNLFYEFAVADRITNELYGAIGISHNQQYRLGELGYWMGEEHWGNGYATEAARAVLDFAFQEKNYNKVYARYFATNIGSGRVMEKIGMVREGVLLEHIYKEDRFEDLVHYGILAPKI</sequence>
<dbReference type="InterPro" id="IPR016181">
    <property type="entry name" value="Acyl_CoA_acyltransferase"/>
</dbReference>
<dbReference type="SUPFAM" id="SSF55729">
    <property type="entry name" value="Acyl-CoA N-acyltransferases (Nat)"/>
    <property type="match status" value="1"/>
</dbReference>
<organism evidence="2 3">
    <name type="scientific">Paenibacillus shirakamiensis</name>
    <dbReference type="NCBI Taxonomy" id="1265935"/>
    <lineage>
        <taxon>Bacteria</taxon>
        <taxon>Bacillati</taxon>
        <taxon>Bacillota</taxon>
        <taxon>Bacilli</taxon>
        <taxon>Bacillales</taxon>
        <taxon>Paenibacillaceae</taxon>
        <taxon>Paenibacillus</taxon>
    </lineage>
</organism>
<dbReference type="PROSITE" id="PS51186">
    <property type="entry name" value="GNAT"/>
    <property type="match status" value="1"/>
</dbReference>
<reference evidence="2 3" key="1">
    <citation type="submission" date="2021-03" db="EMBL/GenBank/DDBJ databases">
        <title>Genomic Encyclopedia of Type Strains, Phase IV (KMG-IV): sequencing the most valuable type-strain genomes for metagenomic binning, comparative biology and taxonomic classification.</title>
        <authorList>
            <person name="Goeker M."/>
        </authorList>
    </citation>
    <scope>NUCLEOTIDE SEQUENCE [LARGE SCALE GENOMIC DNA]</scope>
    <source>
        <strain evidence="2 3">DSM 26806</strain>
    </source>
</reference>
<dbReference type="InterPro" id="IPR000182">
    <property type="entry name" value="GNAT_dom"/>
</dbReference>
<dbReference type="EMBL" id="JAGGLD010000001">
    <property type="protein sequence ID" value="MBP1999922.1"/>
    <property type="molecule type" value="Genomic_DNA"/>
</dbReference>
<feature type="domain" description="N-acetyltransferase" evidence="1">
    <location>
        <begin position="14"/>
        <end position="169"/>
    </location>
</feature>